<dbReference type="Proteomes" id="UP001314170">
    <property type="component" value="Unassembled WGS sequence"/>
</dbReference>
<sequence>MDEQINSQQTRRSSKQGLPLRRIGLPGKMKDDTSQKAGDNASRKVGAKDLRASLDDKKTNTKNRGREFAINNSRKSLPVLKRVSRADASNAKPTLKTEINQKTSRSKCISSSNKFKSIATVSSKEKEPVASCPENMPFVVVNGVTEGEPSSDSNKESGADHKSELLKEHGEVIEQEKLPSIDDTFNQLEVAEYVDEIYEYYWVLE</sequence>
<comment type="caution">
    <text evidence="2">The sequence shown here is derived from an EMBL/GenBank/DDBJ whole genome shotgun (WGS) entry which is preliminary data.</text>
</comment>
<protein>
    <submittedName>
        <fullName evidence="2">Uncharacterized protein</fullName>
    </submittedName>
</protein>
<dbReference type="InterPro" id="IPR046965">
    <property type="entry name" value="Cyclin_A/B-like"/>
</dbReference>
<gene>
    <name evidence="2" type="ORF">DCAF_LOCUS3743</name>
</gene>
<dbReference type="GO" id="GO:0016538">
    <property type="term" value="F:cyclin-dependent protein serine/threonine kinase regulator activity"/>
    <property type="evidence" value="ECO:0007669"/>
    <property type="project" value="InterPro"/>
</dbReference>
<organism evidence="2 3">
    <name type="scientific">Dovyalis caffra</name>
    <dbReference type="NCBI Taxonomy" id="77055"/>
    <lineage>
        <taxon>Eukaryota</taxon>
        <taxon>Viridiplantae</taxon>
        <taxon>Streptophyta</taxon>
        <taxon>Embryophyta</taxon>
        <taxon>Tracheophyta</taxon>
        <taxon>Spermatophyta</taxon>
        <taxon>Magnoliopsida</taxon>
        <taxon>eudicotyledons</taxon>
        <taxon>Gunneridae</taxon>
        <taxon>Pentapetalae</taxon>
        <taxon>rosids</taxon>
        <taxon>fabids</taxon>
        <taxon>Malpighiales</taxon>
        <taxon>Salicaceae</taxon>
        <taxon>Flacourtieae</taxon>
        <taxon>Dovyalis</taxon>
    </lineage>
</organism>
<feature type="region of interest" description="Disordered" evidence="1">
    <location>
        <begin position="1"/>
        <end position="65"/>
    </location>
</feature>
<reference evidence="2 3" key="1">
    <citation type="submission" date="2024-01" db="EMBL/GenBank/DDBJ databases">
        <authorList>
            <person name="Waweru B."/>
        </authorList>
    </citation>
    <scope>NUCLEOTIDE SEQUENCE [LARGE SCALE GENOMIC DNA]</scope>
</reference>
<feature type="compositionally biased region" description="Basic and acidic residues" evidence="1">
    <location>
        <begin position="153"/>
        <end position="173"/>
    </location>
</feature>
<evidence type="ECO:0000313" key="3">
    <source>
        <dbReference type="Proteomes" id="UP001314170"/>
    </source>
</evidence>
<proteinExistence type="predicted"/>
<feature type="non-terminal residue" evidence="2">
    <location>
        <position position="205"/>
    </location>
</feature>
<dbReference type="EMBL" id="CAWUPB010000850">
    <property type="protein sequence ID" value="CAK7326048.1"/>
    <property type="molecule type" value="Genomic_DNA"/>
</dbReference>
<feature type="region of interest" description="Disordered" evidence="1">
    <location>
        <begin position="143"/>
        <end position="173"/>
    </location>
</feature>
<dbReference type="GO" id="GO:0044772">
    <property type="term" value="P:mitotic cell cycle phase transition"/>
    <property type="evidence" value="ECO:0007669"/>
    <property type="project" value="InterPro"/>
</dbReference>
<feature type="compositionally biased region" description="Basic and acidic residues" evidence="1">
    <location>
        <begin position="46"/>
        <end position="65"/>
    </location>
</feature>
<keyword evidence="3" id="KW-1185">Reference proteome</keyword>
<evidence type="ECO:0000313" key="2">
    <source>
        <dbReference type="EMBL" id="CAK7326048.1"/>
    </source>
</evidence>
<accession>A0AAV1QY65</accession>
<dbReference type="PIRSF" id="PIRSF001771">
    <property type="entry name" value="Cyclin_A_B_D_E"/>
    <property type="match status" value="1"/>
</dbReference>
<dbReference type="AlphaFoldDB" id="A0AAV1QY65"/>
<name>A0AAV1QY65_9ROSI</name>
<feature type="compositionally biased region" description="Polar residues" evidence="1">
    <location>
        <begin position="1"/>
        <end position="11"/>
    </location>
</feature>
<evidence type="ECO:0000256" key="1">
    <source>
        <dbReference type="SAM" id="MobiDB-lite"/>
    </source>
</evidence>